<feature type="domain" description="IPT/TIG" evidence="4">
    <location>
        <begin position="499"/>
        <end position="579"/>
    </location>
</feature>
<dbReference type="CDD" id="cd02619">
    <property type="entry name" value="Peptidase_C1"/>
    <property type="match status" value="1"/>
</dbReference>
<gene>
    <name evidence="6" type="ORF">AFR_31665</name>
</gene>
<dbReference type="Gene3D" id="3.90.70.10">
    <property type="entry name" value="Cysteine proteinases"/>
    <property type="match status" value="1"/>
</dbReference>
<protein>
    <submittedName>
        <fullName evidence="6">Cell surface receptor IPT/TIG domain-containing protein</fullName>
    </submittedName>
</protein>
<keyword evidence="7" id="KW-1185">Reference proteome</keyword>
<proteinExistence type="predicted"/>
<feature type="domain" description="IPT/TIG" evidence="4">
    <location>
        <begin position="583"/>
        <end position="663"/>
    </location>
</feature>
<dbReference type="Gene3D" id="2.60.40.10">
    <property type="entry name" value="Immunoglobulins"/>
    <property type="match status" value="5"/>
</dbReference>
<dbReference type="PATRIC" id="fig|1246995.3.peg.6409"/>
<dbReference type="SUPFAM" id="SSF81296">
    <property type="entry name" value="E set domains"/>
    <property type="match status" value="5"/>
</dbReference>
<keyword evidence="6" id="KW-0675">Receptor</keyword>
<keyword evidence="1 3" id="KW-0732">Signal</keyword>
<dbReference type="HOGENOM" id="CLU_381589_0_0_11"/>
<dbReference type="SMART" id="SM00429">
    <property type="entry name" value="IPT"/>
    <property type="match status" value="5"/>
</dbReference>
<feature type="domain" description="IPT/TIG" evidence="4">
    <location>
        <begin position="327"/>
        <end position="412"/>
    </location>
</feature>
<feature type="domain" description="IPT/TIG" evidence="4">
    <location>
        <begin position="667"/>
        <end position="747"/>
    </location>
</feature>
<dbReference type="Proteomes" id="UP000017746">
    <property type="component" value="Chromosome"/>
</dbReference>
<name>U5W5Z5_9ACTN</name>
<dbReference type="OrthoDB" id="5289073at2"/>
<feature type="domain" description="Peptidase C1A papain C-terminal" evidence="5">
    <location>
        <begin position="99"/>
        <end position="312"/>
    </location>
</feature>
<evidence type="ECO:0000256" key="1">
    <source>
        <dbReference type="ARBA" id="ARBA00022729"/>
    </source>
</evidence>
<dbReference type="SMART" id="SM00645">
    <property type="entry name" value="Pept_C1"/>
    <property type="match status" value="1"/>
</dbReference>
<evidence type="ECO:0000259" key="4">
    <source>
        <dbReference type="SMART" id="SM00429"/>
    </source>
</evidence>
<dbReference type="GO" id="GO:0005975">
    <property type="term" value="P:carbohydrate metabolic process"/>
    <property type="evidence" value="ECO:0007669"/>
    <property type="project" value="UniProtKB-ARBA"/>
</dbReference>
<dbReference type="InterPro" id="IPR014756">
    <property type="entry name" value="Ig_E-set"/>
</dbReference>
<sequence length="750" mass="76621">MRAARVTTRAWLVFFVAALALLSYARPASAAKKPPVPVPMPSAGASADGVGPDGSADEIAYDPWDDSAMIHESHPHVGGYIPNSRRFVAQPGVRIADVLPASVDLRADAPPVGDQGSIGACVAWTVSHNLMGYWANRTGAVDAPYAPLFLYMRNVAAGGAPNRGLNPDNVLTNVQANGVDSQDDYFQGTSNYKVPPTSGQIANARNYRVSGWTRLWTGVGQGPNARTVVQQALANGMPVALGFGVFQDFMDLKTHTLYDTTSGTSLGGHMITAFGYDSDGVIIRNQWGSSWGNGGDAKVSWDFITTVVSGAYTISGITTPASPVGVTPLVSALSATKGPAGTTVTITGAGLVKATRVAFGGTTATFTKNQNNGVTKLVATAPAHAAGLTDVTVTNPTGTSDSSGTADDFTYQPPPPALNALSPVSTSQDGGAVITLTGKNLSDATSIRVGTSVVTPDSVTDTSVRFTAPARSPGSVPVTITTPGGTSGSRYLLYVAASVPTLTTLSPSSGATTATTIVVITGTNLINLRSVMLGSTKLSYTPVNSTTIKVFVKPRAAGASALTITTAGGTSNTLTFTAVAPVRPVVSSLSPAVGLITASTPVTVTGTGFTGATRLSLGGRAMTFTRVSATQLRFTAPAHRAGSLPIIIVGPGGTSAAKTFTYKSAVPPSLTSLSKTTGSTTSMTTTVITGLHLSKATLVTAGGKRTSFKRISDTRLSITLVRRAAGPVQITVRSAGGTSNALTFTYVAPL</sequence>
<dbReference type="InterPro" id="IPR038765">
    <property type="entry name" value="Papain-like_cys_pep_sf"/>
</dbReference>
<evidence type="ECO:0000256" key="2">
    <source>
        <dbReference type="SAM" id="MobiDB-lite"/>
    </source>
</evidence>
<feature type="region of interest" description="Disordered" evidence="2">
    <location>
        <begin position="30"/>
        <end position="52"/>
    </location>
</feature>
<dbReference type="PANTHER" id="PTHR46769:SF2">
    <property type="entry name" value="FIBROCYSTIN-L ISOFORM 2 PRECURSOR-RELATED"/>
    <property type="match status" value="1"/>
</dbReference>
<feature type="chain" id="PRO_5004665588" evidence="3">
    <location>
        <begin position="31"/>
        <end position="750"/>
    </location>
</feature>
<dbReference type="CDD" id="cd00102">
    <property type="entry name" value="IPT"/>
    <property type="match status" value="3"/>
</dbReference>
<evidence type="ECO:0000313" key="6">
    <source>
        <dbReference type="EMBL" id="AGZ44593.1"/>
    </source>
</evidence>
<dbReference type="STRING" id="1246995.AFR_31665"/>
<dbReference type="InterPro" id="IPR013783">
    <property type="entry name" value="Ig-like_fold"/>
</dbReference>
<evidence type="ECO:0000259" key="5">
    <source>
        <dbReference type="SMART" id="SM00645"/>
    </source>
</evidence>
<dbReference type="PANTHER" id="PTHR46769">
    <property type="entry name" value="POLYCYSTIC KIDNEY AND HEPATIC DISEASE 1 (AUTOSOMAL RECESSIVE)-LIKE 1"/>
    <property type="match status" value="1"/>
</dbReference>
<dbReference type="Pfam" id="PF00112">
    <property type="entry name" value="Peptidase_C1"/>
    <property type="match status" value="1"/>
</dbReference>
<dbReference type="InterPro" id="IPR052387">
    <property type="entry name" value="Fibrocystin"/>
</dbReference>
<dbReference type="KEGG" id="afs:AFR_31665"/>
<dbReference type="RefSeq" id="WP_023560926.1">
    <property type="nucleotide sequence ID" value="NC_022657.1"/>
</dbReference>
<feature type="signal peptide" evidence="3">
    <location>
        <begin position="1"/>
        <end position="30"/>
    </location>
</feature>
<evidence type="ECO:0000313" key="7">
    <source>
        <dbReference type="Proteomes" id="UP000017746"/>
    </source>
</evidence>
<organism evidence="6 7">
    <name type="scientific">Actinoplanes friuliensis DSM 7358</name>
    <dbReference type="NCBI Taxonomy" id="1246995"/>
    <lineage>
        <taxon>Bacteria</taxon>
        <taxon>Bacillati</taxon>
        <taxon>Actinomycetota</taxon>
        <taxon>Actinomycetes</taxon>
        <taxon>Micromonosporales</taxon>
        <taxon>Micromonosporaceae</taxon>
        <taxon>Actinoplanes</taxon>
    </lineage>
</organism>
<dbReference type="AlphaFoldDB" id="U5W5Z5"/>
<accession>U5W5Z5</accession>
<dbReference type="eggNOG" id="COG4870">
    <property type="taxonomic scope" value="Bacteria"/>
</dbReference>
<dbReference type="InterPro" id="IPR000668">
    <property type="entry name" value="Peptidase_C1A_C"/>
</dbReference>
<dbReference type="EMBL" id="CP006272">
    <property type="protein sequence ID" value="AGZ44593.1"/>
    <property type="molecule type" value="Genomic_DNA"/>
</dbReference>
<dbReference type="GO" id="GO:0008234">
    <property type="term" value="F:cysteine-type peptidase activity"/>
    <property type="evidence" value="ECO:0007669"/>
    <property type="project" value="InterPro"/>
</dbReference>
<evidence type="ECO:0000256" key="3">
    <source>
        <dbReference type="SAM" id="SignalP"/>
    </source>
</evidence>
<reference evidence="6 7" key="1">
    <citation type="journal article" date="2014" name="J. Biotechnol.">
        <title>Complete genome sequence of the actinobacterium Actinoplanes friuliensis HAG 010964, producer of the lipopeptide antibiotic friulimycin.</title>
        <authorList>
            <person name="Ruckert C."/>
            <person name="Szczepanowski R."/>
            <person name="Albersmeier A."/>
            <person name="Goesmann A."/>
            <person name="Fischer N."/>
            <person name="Steinkamper A."/>
            <person name="Puhler A."/>
            <person name="Biener R."/>
            <person name="Schwartz D."/>
            <person name="Kalinowski J."/>
        </authorList>
    </citation>
    <scope>NUCLEOTIDE SEQUENCE [LARGE SCALE GENOMIC DNA]</scope>
    <source>
        <strain evidence="6 7">DSM 7358</strain>
    </source>
</reference>
<dbReference type="InterPro" id="IPR002909">
    <property type="entry name" value="IPT_dom"/>
</dbReference>
<feature type="domain" description="IPT/TIG" evidence="4">
    <location>
        <begin position="415"/>
        <end position="495"/>
    </location>
</feature>
<dbReference type="GO" id="GO:0006508">
    <property type="term" value="P:proteolysis"/>
    <property type="evidence" value="ECO:0007669"/>
    <property type="project" value="InterPro"/>
</dbReference>
<dbReference type="Pfam" id="PF01833">
    <property type="entry name" value="TIG"/>
    <property type="match status" value="5"/>
</dbReference>
<dbReference type="SUPFAM" id="SSF54001">
    <property type="entry name" value="Cysteine proteinases"/>
    <property type="match status" value="1"/>
</dbReference>